<proteinExistence type="predicted"/>
<dbReference type="GO" id="GO:0005762">
    <property type="term" value="C:mitochondrial large ribosomal subunit"/>
    <property type="evidence" value="ECO:0007669"/>
    <property type="project" value="TreeGrafter"/>
</dbReference>
<organism evidence="3 4">
    <name type="scientific">Saitozyma podzolica</name>
    <dbReference type="NCBI Taxonomy" id="1890683"/>
    <lineage>
        <taxon>Eukaryota</taxon>
        <taxon>Fungi</taxon>
        <taxon>Dikarya</taxon>
        <taxon>Basidiomycota</taxon>
        <taxon>Agaricomycotina</taxon>
        <taxon>Tremellomycetes</taxon>
        <taxon>Tremellales</taxon>
        <taxon>Trimorphomycetaceae</taxon>
        <taxon>Saitozyma</taxon>
    </lineage>
</organism>
<dbReference type="Proteomes" id="UP000279259">
    <property type="component" value="Unassembled WGS sequence"/>
</dbReference>
<dbReference type="Gene3D" id="3.90.79.10">
    <property type="entry name" value="Nucleoside Triphosphate Pyrophosphohydrolase"/>
    <property type="match status" value="1"/>
</dbReference>
<feature type="compositionally biased region" description="Low complexity" evidence="1">
    <location>
        <begin position="24"/>
        <end position="34"/>
    </location>
</feature>
<evidence type="ECO:0000313" key="3">
    <source>
        <dbReference type="EMBL" id="RSH92615.1"/>
    </source>
</evidence>
<keyword evidence="3" id="KW-0687">Ribonucleoprotein</keyword>
<dbReference type="InterPro" id="IPR040008">
    <property type="entry name" value="Ribosomal_mL46"/>
</dbReference>
<sequence>MSFNPRVLARSAGSASRSARRHASSSSSSSSSSAGPQVTASLLLSRPPLLTPSAHPLESAYYAHSSSVRSALSNPAPTQFYFKPGSLPLRRFQRSQHQHELETFGPRLAGSAPDVGDVPGEAPVEEVARDHWVKEDSERGEKSLERWPEEEVYCLVKDGKRWSFPSTTVEKGEGLDEATFFLRSHILAGEPSIPQTAGWSGHAWLSAKEVEEKLRAQGDEKVWEAVKGMFGVAEGDVQA</sequence>
<dbReference type="STRING" id="1890683.A0A427YNG4"/>
<dbReference type="OrthoDB" id="414075at2759"/>
<accession>A0A427YNG4</accession>
<keyword evidence="3" id="KW-0689">Ribosomal protein</keyword>
<evidence type="ECO:0000256" key="1">
    <source>
        <dbReference type="SAM" id="MobiDB-lite"/>
    </source>
</evidence>
<gene>
    <name evidence="3" type="primary">MRPL17</name>
    <name evidence="3" type="ORF">EHS25_008060</name>
</gene>
<feature type="domain" description="Large ribosomal subunit protein mL46 N-terminal" evidence="2">
    <location>
        <begin position="37"/>
        <end position="100"/>
    </location>
</feature>
<protein>
    <submittedName>
        <fullName evidence="3">54S ribosomal protein L17 mitochondrial</fullName>
    </submittedName>
</protein>
<dbReference type="GO" id="GO:0003735">
    <property type="term" value="F:structural constituent of ribosome"/>
    <property type="evidence" value="ECO:0007669"/>
    <property type="project" value="InterPro"/>
</dbReference>
<comment type="caution">
    <text evidence="3">The sequence shown here is derived from an EMBL/GenBank/DDBJ whole genome shotgun (WGS) entry which is preliminary data.</text>
</comment>
<dbReference type="AlphaFoldDB" id="A0A427YNG4"/>
<keyword evidence="4" id="KW-1185">Reference proteome</keyword>
<evidence type="ECO:0000259" key="2">
    <source>
        <dbReference type="Pfam" id="PF11788"/>
    </source>
</evidence>
<reference evidence="3 4" key="1">
    <citation type="submission" date="2018-11" db="EMBL/GenBank/DDBJ databases">
        <title>Genome sequence of Saitozyma podzolica DSM 27192.</title>
        <authorList>
            <person name="Aliyu H."/>
            <person name="Gorte O."/>
            <person name="Ochsenreither K."/>
        </authorList>
    </citation>
    <scope>NUCLEOTIDE SEQUENCE [LARGE SCALE GENOMIC DNA]</scope>
    <source>
        <strain evidence="3 4">DSM 27192</strain>
    </source>
</reference>
<evidence type="ECO:0000313" key="4">
    <source>
        <dbReference type="Proteomes" id="UP000279259"/>
    </source>
</evidence>
<dbReference type="EMBL" id="RSCD01000005">
    <property type="protein sequence ID" value="RSH92615.1"/>
    <property type="molecule type" value="Genomic_DNA"/>
</dbReference>
<dbReference type="InterPro" id="IPR021757">
    <property type="entry name" value="Ribosomal_mL46_N"/>
</dbReference>
<dbReference type="PANTHER" id="PTHR13124">
    <property type="entry name" value="39S RIBOSOMAL PROTEIN L46, MITOCHONDRIAL PRECURSOR-RELATED"/>
    <property type="match status" value="1"/>
</dbReference>
<feature type="region of interest" description="Disordered" evidence="1">
    <location>
        <begin position="1"/>
        <end position="40"/>
    </location>
</feature>
<name>A0A427YNG4_9TREE</name>
<dbReference type="Pfam" id="PF11788">
    <property type="entry name" value="MRP-L46"/>
    <property type="match status" value="1"/>
</dbReference>
<dbReference type="PANTHER" id="PTHR13124:SF12">
    <property type="entry name" value="LARGE RIBOSOMAL SUBUNIT PROTEIN ML46"/>
    <property type="match status" value="1"/>
</dbReference>